<dbReference type="PANTHER" id="PTHR30289:SF1">
    <property type="entry name" value="PEBP (PHOSPHATIDYLETHANOLAMINE-BINDING PROTEIN) FAMILY PROTEIN"/>
    <property type="match status" value="1"/>
</dbReference>
<reference evidence="1 2" key="1">
    <citation type="journal article" date="2014" name="Syst. Appl. Microbiol.">
        <title>Microsymbionts of Phaseolus vulgaris in acid and alkaline soils of Mexico.</title>
        <authorList>
            <person name="Verastegui-Valdes M.M."/>
            <person name="Zhang Y.J."/>
            <person name="Rivera-Orduna F.N."/>
            <person name="Cheng H.P."/>
            <person name="Sui X.H."/>
            <person name="Wang E.T."/>
        </authorList>
    </citation>
    <scope>NUCLEOTIDE SEQUENCE [LARGE SCALE GENOMIC DNA]</scope>
    <source>
        <strain evidence="1 2">FG01</strain>
    </source>
</reference>
<protein>
    <submittedName>
        <fullName evidence="1">Kinase inhibitor</fullName>
    </submittedName>
</protein>
<dbReference type="Proteomes" id="UP000237511">
    <property type="component" value="Unassembled WGS sequence"/>
</dbReference>
<dbReference type="SUPFAM" id="SSF49777">
    <property type="entry name" value="PEBP-like"/>
    <property type="match status" value="1"/>
</dbReference>
<evidence type="ECO:0000313" key="1">
    <source>
        <dbReference type="EMBL" id="POH34809.1"/>
    </source>
</evidence>
<dbReference type="Pfam" id="PF01161">
    <property type="entry name" value="PBP"/>
    <property type="match status" value="1"/>
</dbReference>
<dbReference type="AlphaFoldDB" id="A0A2S3YT53"/>
<sequence length="185" mass="18913">MPAAAGPSEKFTLSSPDIAPGSKIGDKFVLNGFGCKGKNISPALQWNNAPAGTKSFVLQLYDPDAPTGSGFWHWTVYNIPATVTQLAEGAGNAPANLPSGAYGGGNDYQDTGATGVNGNYGGPCPPVGDKPHHYQFSLYALAVEDIDAAAGVPKTGTAALHGFVLNKGLGDKVLGKASFTAVYGR</sequence>
<dbReference type="InterPro" id="IPR008914">
    <property type="entry name" value="PEBP"/>
</dbReference>
<dbReference type="NCBIfam" id="TIGR00481">
    <property type="entry name" value="YbhB/YbcL family Raf kinase inhibitor-like protein"/>
    <property type="match status" value="1"/>
</dbReference>
<dbReference type="CDD" id="cd00865">
    <property type="entry name" value="PEBP_bact_arch"/>
    <property type="match status" value="1"/>
</dbReference>
<gene>
    <name evidence="1" type="ORF">ATY31_05840</name>
</gene>
<dbReference type="InterPro" id="IPR005247">
    <property type="entry name" value="YbhB_YbcL/LppC-like"/>
</dbReference>
<evidence type="ECO:0000313" key="2">
    <source>
        <dbReference type="Proteomes" id="UP000237511"/>
    </source>
</evidence>
<name>A0A2S3YT53_9HYPH</name>
<accession>A0A2S3YT53</accession>
<dbReference type="Gene3D" id="3.90.280.10">
    <property type="entry name" value="PEBP-like"/>
    <property type="match status" value="1"/>
</dbReference>
<dbReference type="EMBL" id="LODU01000009">
    <property type="protein sequence ID" value="POH34809.1"/>
    <property type="molecule type" value="Genomic_DNA"/>
</dbReference>
<organism evidence="1 2">
    <name type="scientific">Sinorhizobium americanum</name>
    <dbReference type="NCBI Taxonomy" id="194963"/>
    <lineage>
        <taxon>Bacteria</taxon>
        <taxon>Pseudomonadati</taxon>
        <taxon>Pseudomonadota</taxon>
        <taxon>Alphaproteobacteria</taxon>
        <taxon>Hyphomicrobiales</taxon>
        <taxon>Rhizobiaceae</taxon>
        <taxon>Sinorhizobium/Ensifer group</taxon>
        <taxon>Sinorhizobium</taxon>
    </lineage>
</organism>
<dbReference type="InterPro" id="IPR036610">
    <property type="entry name" value="PEBP-like_sf"/>
</dbReference>
<comment type="caution">
    <text evidence="1">The sequence shown here is derived from an EMBL/GenBank/DDBJ whole genome shotgun (WGS) entry which is preliminary data.</text>
</comment>
<proteinExistence type="predicted"/>
<dbReference type="PANTHER" id="PTHR30289">
    <property type="entry name" value="UNCHARACTERIZED PROTEIN YBCL-RELATED"/>
    <property type="match status" value="1"/>
</dbReference>